<dbReference type="Pfam" id="PF00069">
    <property type="entry name" value="Pkinase"/>
    <property type="match status" value="1"/>
</dbReference>
<evidence type="ECO:0000256" key="4">
    <source>
        <dbReference type="ARBA" id="ARBA00022741"/>
    </source>
</evidence>
<dbReference type="Gene3D" id="3.30.10.20">
    <property type="match status" value="4"/>
</dbReference>
<dbReference type="InterPro" id="IPR011009">
    <property type="entry name" value="Kinase-like_dom_sf"/>
</dbReference>
<dbReference type="Gene3D" id="3.30.200.20">
    <property type="entry name" value="Phosphorylase Kinase, domain 1"/>
    <property type="match status" value="1"/>
</dbReference>
<keyword evidence="3" id="KW-0808">Transferase</keyword>
<keyword evidence="9" id="KW-0812">Transmembrane</keyword>
<dbReference type="PANTHER" id="PTHR43289">
    <property type="entry name" value="MITOGEN-ACTIVATED PROTEIN KINASE KINASE KINASE 20-RELATED"/>
    <property type="match status" value="1"/>
</dbReference>
<dbReference type="CDD" id="cd06577">
    <property type="entry name" value="PASTA_pknB"/>
    <property type="match status" value="4"/>
</dbReference>
<keyword evidence="9" id="KW-1133">Transmembrane helix</keyword>
<evidence type="ECO:0000256" key="1">
    <source>
        <dbReference type="ARBA" id="ARBA00012513"/>
    </source>
</evidence>
<dbReference type="Proteomes" id="UP001589610">
    <property type="component" value="Unassembled WGS sequence"/>
</dbReference>
<dbReference type="Pfam" id="PF03793">
    <property type="entry name" value="PASTA"/>
    <property type="match status" value="4"/>
</dbReference>
<dbReference type="Gene3D" id="1.10.510.10">
    <property type="entry name" value="Transferase(Phosphotransferase) domain 1"/>
    <property type="match status" value="1"/>
</dbReference>
<dbReference type="CDD" id="cd14014">
    <property type="entry name" value="STKc_PknB_like"/>
    <property type="match status" value="1"/>
</dbReference>
<dbReference type="PROSITE" id="PS51178">
    <property type="entry name" value="PASTA"/>
    <property type="match status" value="4"/>
</dbReference>
<dbReference type="SUPFAM" id="SSF56112">
    <property type="entry name" value="Protein kinase-like (PK-like)"/>
    <property type="match status" value="1"/>
</dbReference>
<sequence>MDTTLTDPLVGKLLDGRYRVESRIARGGMATVYLALDVRLDRTVAVKVMHRSLAEDPAFVRRFIGEAKSVASLSHPNVVHVFDQGTDGDNVYLSMEYVPGRTLRDVLRARGRLPAREALEVMIPVLAALGAAHQSGLIHRDVKPENVLLANDGRVKVVDFGLARAIEASNQTRTGVMIGTIGYMSPEQVTSGGADARSDVYAAGIMLFELLTGRQPYEGETPMSVAYRHVHDTVPVPSALLPGSPPLLDTLVARATARDPASRPADATALLVAAVEAHRMLPRESGPVPSVPVGPPHGHEMAAPAPPAPANHTLIQPRADLLTGPAGDRHEAAPRARRGSGARWFLIGLAVVMVIAVGVTGWLFSQNTSIVVPATLVGKNVTAATSEARRSGFTVETGKAEHDEKVPKGIVLRTEPGAGTEAEPQSRLVLIASAGPKRVAVPNVVGMTEPQARSELAKFSLLVDDVRKQASETVPRGQVMRTIPAVGNPVKENSKLDLVVSAGLVMPDIRGMPRDQADQVLRGAGFVPEFVEQTDSAQPCTVIAQDPQPKAEVDRGAVVRLTLSQCGGDWRWPWEREGEPPPGDGGQNVIVIPNIVFKDYRAARDELRAAGVTVKLKRTLGKGRVLAQLPPGGQAVPPGTQVTIWY</sequence>
<dbReference type="GO" id="GO:0016301">
    <property type="term" value="F:kinase activity"/>
    <property type="evidence" value="ECO:0007669"/>
    <property type="project" value="UniProtKB-KW"/>
</dbReference>
<evidence type="ECO:0000256" key="9">
    <source>
        <dbReference type="SAM" id="Phobius"/>
    </source>
</evidence>
<dbReference type="InterPro" id="IPR005543">
    <property type="entry name" value="PASTA_dom"/>
</dbReference>
<comment type="catalytic activity">
    <reaction evidence="8">
        <text>L-seryl-[protein] + ATP = O-phospho-L-seryl-[protein] + ADP + H(+)</text>
        <dbReference type="Rhea" id="RHEA:17989"/>
        <dbReference type="Rhea" id="RHEA-COMP:9863"/>
        <dbReference type="Rhea" id="RHEA-COMP:11604"/>
        <dbReference type="ChEBI" id="CHEBI:15378"/>
        <dbReference type="ChEBI" id="CHEBI:29999"/>
        <dbReference type="ChEBI" id="CHEBI:30616"/>
        <dbReference type="ChEBI" id="CHEBI:83421"/>
        <dbReference type="ChEBI" id="CHEBI:456216"/>
        <dbReference type="EC" id="2.7.11.1"/>
    </reaction>
</comment>
<name>A0ABV5T562_9ACTN</name>
<keyword evidence="5 12" id="KW-0418">Kinase</keyword>
<dbReference type="EC" id="2.7.11.1" evidence="1"/>
<dbReference type="SMART" id="SM00740">
    <property type="entry name" value="PASTA"/>
    <property type="match status" value="4"/>
</dbReference>
<comment type="catalytic activity">
    <reaction evidence="7">
        <text>L-threonyl-[protein] + ATP = O-phospho-L-threonyl-[protein] + ADP + H(+)</text>
        <dbReference type="Rhea" id="RHEA:46608"/>
        <dbReference type="Rhea" id="RHEA-COMP:11060"/>
        <dbReference type="Rhea" id="RHEA-COMP:11605"/>
        <dbReference type="ChEBI" id="CHEBI:15378"/>
        <dbReference type="ChEBI" id="CHEBI:30013"/>
        <dbReference type="ChEBI" id="CHEBI:30616"/>
        <dbReference type="ChEBI" id="CHEBI:61977"/>
        <dbReference type="ChEBI" id="CHEBI:456216"/>
        <dbReference type="EC" id="2.7.11.1"/>
    </reaction>
</comment>
<keyword evidence="9" id="KW-0472">Membrane</keyword>
<dbReference type="PROSITE" id="PS50011">
    <property type="entry name" value="PROTEIN_KINASE_DOM"/>
    <property type="match status" value="1"/>
</dbReference>
<evidence type="ECO:0000313" key="12">
    <source>
        <dbReference type="EMBL" id="MFB9674218.1"/>
    </source>
</evidence>
<feature type="transmembrane region" description="Helical" evidence="9">
    <location>
        <begin position="344"/>
        <end position="364"/>
    </location>
</feature>
<evidence type="ECO:0000256" key="8">
    <source>
        <dbReference type="ARBA" id="ARBA00048679"/>
    </source>
</evidence>
<feature type="domain" description="PASTA" evidence="11">
    <location>
        <begin position="503"/>
        <end position="565"/>
    </location>
</feature>
<keyword evidence="13" id="KW-1185">Reference proteome</keyword>
<feature type="domain" description="Protein kinase" evidence="10">
    <location>
        <begin position="18"/>
        <end position="281"/>
    </location>
</feature>
<dbReference type="SMART" id="SM00220">
    <property type="entry name" value="S_TKc"/>
    <property type="match status" value="1"/>
</dbReference>
<evidence type="ECO:0000313" key="13">
    <source>
        <dbReference type="Proteomes" id="UP001589610"/>
    </source>
</evidence>
<feature type="domain" description="PASTA" evidence="11">
    <location>
        <begin position="435"/>
        <end position="502"/>
    </location>
</feature>
<dbReference type="NCBIfam" id="NF033483">
    <property type="entry name" value="PknB_PASTA_kin"/>
    <property type="match status" value="1"/>
</dbReference>
<proteinExistence type="predicted"/>
<dbReference type="InterPro" id="IPR000719">
    <property type="entry name" value="Prot_kinase_dom"/>
</dbReference>
<keyword evidence="6" id="KW-0067">ATP-binding</keyword>
<protein>
    <recommendedName>
        <fullName evidence="1">non-specific serine/threonine protein kinase</fullName>
        <ecNumber evidence="1">2.7.11.1</ecNumber>
    </recommendedName>
</protein>
<evidence type="ECO:0000259" key="10">
    <source>
        <dbReference type="PROSITE" id="PS50011"/>
    </source>
</evidence>
<evidence type="ECO:0000256" key="7">
    <source>
        <dbReference type="ARBA" id="ARBA00047899"/>
    </source>
</evidence>
<gene>
    <name evidence="12" type="primary">pknB</name>
    <name evidence="12" type="ORF">ACFFRH_01855</name>
</gene>
<evidence type="ECO:0000256" key="5">
    <source>
        <dbReference type="ARBA" id="ARBA00022777"/>
    </source>
</evidence>
<reference evidence="12 13" key="1">
    <citation type="submission" date="2024-09" db="EMBL/GenBank/DDBJ databases">
        <authorList>
            <person name="Sun Q."/>
            <person name="Mori K."/>
        </authorList>
    </citation>
    <scope>NUCLEOTIDE SEQUENCE [LARGE SCALE GENOMIC DNA]</scope>
    <source>
        <strain evidence="12 13">JCM 3028</strain>
    </source>
</reference>
<evidence type="ECO:0000256" key="6">
    <source>
        <dbReference type="ARBA" id="ARBA00022840"/>
    </source>
</evidence>
<organism evidence="12 13">
    <name type="scientific">Streptosporangium vulgare</name>
    <dbReference type="NCBI Taxonomy" id="46190"/>
    <lineage>
        <taxon>Bacteria</taxon>
        <taxon>Bacillati</taxon>
        <taxon>Actinomycetota</taxon>
        <taxon>Actinomycetes</taxon>
        <taxon>Streptosporangiales</taxon>
        <taxon>Streptosporangiaceae</taxon>
        <taxon>Streptosporangium</taxon>
    </lineage>
</organism>
<accession>A0ABV5T562</accession>
<feature type="domain" description="PASTA" evidence="11">
    <location>
        <begin position="586"/>
        <end position="646"/>
    </location>
</feature>
<comment type="caution">
    <text evidence="12">The sequence shown here is derived from an EMBL/GenBank/DDBJ whole genome shotgun (WGS) entry which is preliminary data.</text>
</comment>
<evidence type="ECO:0000256" key="2">
    <source>
        <dbReference type="ARBA" id="ARBA00022527"/>
    </source>
</evidence>
<dbReference type="RefSeq" id="WP_344745011.1">
    <property type="nucleotide sequence ID" value="NZ_BAAAWW010000057.1"/>
</dbReference>
<dbReference type="EMBL" id="JBHMBS010000001">
    <property type="protein sequence ID" value="MFB9674218.1"/>
    <property type="molecule type" value="Genomic_DNA"/>
</dbReference>
<evidence type="ECO:0000259" key="11">
    <source>
        <dbReference type="PROSITE" id="PS51178"/>
    </source>
</evidence>
<dbReference type="PANTHER" id="PTHR43289:SF34">
    <property type="entry name" value="SERINE_THREONINE-PROTEIN KINASE YBDM-RELATED"/>
    <property type="match status" value="1"/>
</dbReference>
<dbReference type="InterPro" id="IPR008271">
    <property type="entry name" value="Ser/Thr_kinase_AS"/>
</dbReference>
<feature type="domain" description="PASTA" evidence="11">
    <location>
        <begin position="367"/>
        <end position="434"/>
    </location>
</feature>
<keyword evidence="2" id="KW-0723">Serine/threonine-protein kinase</keyword>
<dbReference type="PROSITE" id="PS00108">
    <property type="entry name" value="PROTEIN_KINASE_ST"/>
    <property type="match status" value="1"/>
</dbReference>
<keyword evidence="4" id="KW-0547">Nucleotide-binding</keyword>
<evidence type="ECO:0000256" key="3">
    <source>
        <dbReference type="ARBA" id="ARBA00022679"/>
    </source>
</evidence>